<protein>
    <submittedName>
        <fullName evidence="2">Uncharacterized protein</fullName>
    </submittedName>
</protein>
<evidence type="ECO:0000313" key="3">
    <source>
        <dbReference type="Proteomes" id="UP000594262"/>
    </source>
</evidence>
<proteinExistence type="predicted"/>
<dbReference type="EnsemblMetazoa" id="CLYHEMT019348.1">
    <property type="protein sequence ID" value="CLYHEMP019348.1"/>
    <property type="gene ID" value="CLYHEMG019348"/>
</dbReference>
<keyword evidence="1" id="KW-1133">Transmembrane helix</keyword>
<name>A0A7M5X8I6_9CNID</name>
<dbReference type="AlphaFoldDB" id="A0A7M5X8I6"/>
<evidence type="ECO:0000256" key="1">
    <source>
        <dbReference type="SAM" id="Phobius"/>
    </source>
</evidence>
<evidence type="ECO:0000313" key="2">
    <source>
        <dbReference type="EnsemblMetazoa" id="CLYHEMP019348.1"/>
    </source>
</evidence>
<keyword evidence="3" id="KW-1185">Reference proteome</keyword>
<dbReference type="Proteomes" id="UP000594262">
    <property type="component" value="Unplaced"/>
</dbReference>
<organism evidence="2 3">
    <name type="scientific">Clytia hemisphaerica</name>
    <dbReference type="NCBI Taxonomy" id="252671"/>
    <lineage>
        <taxon>Eukaryota</taxon>
        <taxon>Metazoa</taxon>
        <taxon>Cnidaria</taxon>
        <taxon>Hydrozoa</taxon>
        <taxon>Hydroidolina</taxon>
        <taxon>Leptothecata</taxon>
        <taxon>Obeliida</taxon>
        <taxon>Clytiidae</taxon>
        <taxon>Clytia</taxon>
    </lineage>
</organism>
<feature type="transmembrane region" description="Helical" evidence="1">
    <location>
        <begin position="21"/>
        <end position="37"/>
    </location>
</feature>
<accession>A0A7M5X8I6</accession>
<keyword evidence="1" id="KW-0472">Membrane</keyword>
<reference evidence="2" key="1">
    <citation type="submission" date="2021-01" db="UniProtKB">
        <authorList>
            <consortium name="EnsemblMetazoa"/>
        </authorList>
    </citation>
    <scope>IDENTIFICATION</scope>
</reference>
<keyword evidence="1" id="KW-0812">Transmembrane</keyword>
<sequence>KKISQRSKTPKSSLIMMLTRLLMFCFIVEMSEGWFFFKPKHYSGHWCEFHGYNGGQSKVTVSKITAPVATMEKKVINDLAGNMGTAASIGKDAVDIIKGVGYLTDIAGKLSPALAIFSSAFGFVDSFLKPSPQDILDKANKAIKQLTDEVNDRLDQMKDYISHEVITL</sequence>